<feature type="domain" description="Thioredoxin" evidence="2">
    <location>
        <begin position="45"/>
        <end position="191"/>
    </location>
</feature>
<dbReference type="SUPFAM" id="SSF52833">
    <property type="entry name" value="Thioredoxin-like"/>
    <property type="match status" value="1"/>
</dbReference>
<dbReference type="Gene3D" id="3.40.30.10">
    <property type="entry name" value="Glutaredoxin"/>
    <property type="match status" value="1"/>
</dbReference>
<dbReference type="PROSITE" id="PS51257">
    <property type="entry name" value="PROKAR_LIPOPROTEIN"/>
    <property type="match status" value="1"/>
</dbReference>
<keyword evidence="1" id="KW-0732">Signal</keyword>
<gene>
    <name evidence="3" type="primary">resA_3</name>
    <name evidence="3" type="ORF">STSP2_01607</name>
</gene>
<dbReference type="GO" id="GO:0016491">
    <property type="term" value="F:oxidoreductase activity"/>
    <property type="evidence" value="ECO:0007669"/>
    <property type="project" value="InterPro"/>
</dbReference>
<dbReference type="PANTHER" id="PTHR43640">
    <property type="entry name" value="OS07G0260300 PROTEIN"/>
    <property type="match status" value="1"/>
</dbReference>
<dbReference type="GO" id="GO:0016209">
    <property type="term" value="F:antioxidant activity"/>
    <property type="evidence" value="ECO:0007669"/>
    <property type="project" value="InterPro"/>
</dbReference>
<dbReference type="PROSITE" id="PS51352">
    <property type="entry name" value="THIOREDOXIN_2"/>
    <property type="match status" value="1"/>
</dbReference>
<evidence type="ECO:0000313" key="3">
    <source>
        <dbReference type="EMBL" id="AQT68443.1"/>
    </source>
</evidence>
<keyword evidence="4" id="KW-1185">Reference proteome</keyword>
<feature type="chain" id="PRO_5012572548" evidence="1">
    <location>
        <begin position="24"/>
        <end position="215"/>
    </location>
</feature>
<feature type="signal peptide" evidence="1">
    <location>
        <begin position="1"/>
        <end position="23"/>
    </location>
</feature>
<name>A0A1U9NKH8_9BACT</name>
<protein>
    <submittedName>
        <fullName evidence="3">Thiol-disulfide oxidoreductase ResA</fullName>
    </submittedName>
</protein>
<dbReference type="OrthoDB" id="9788721at2"/>
<sequence precursor="true">MNARVTVRMVILAVLSITLTACKQEAPPEASAKSAEPSGQAVNVNPGREMAEDFALLDEEGRKVRLSDLRGKIVVLEWTNYDCPFVQRHYEADTMEGLEAKYGDHVVWLAINSTHYSDTAGNKAWVEEQGLAYPVLDDHEGEVARAYGARTTPHMFVIDREGYVVYEGAIDNDPTGRGADEPVNYVDEALKRLVLRKDVEVSETKPYGCSVKLAQ</sequence>
<dbReference type="EMBL" id="CP019791">
    <property type="protein sequence ID" value="AQT68443.1"/>
    <property type="molecule type" value="Genomic_DNA"/>
</dbReference>
<organism evidence="3 4">
    <name type="scientific">Anaerohalosphaera lusitana</name>
    <dbReference type="NCBI Taxonomy" id="1936003"/>
    <lineage>
        <taxon>Bacteria</taxon>
        <taxon>Pseudomonadati</taxon>
        <taxon>Planctomycetota</taxon>
        <taxon>Phycisphaerae</taxon>
        <taxon>Sedimentisphaerales</taxon>
        <taxon>Anaerohalosphaeraceae</taxon>
        <taxon>Anaerohalosphaera</taxon>
    </lineage>
</organism>
<evidence type="ECO:0000256" key="1">
    <source>
        <dbReference type="SAM" id="SignalP"/>
    </source>
</evidence>
<dbReference type="PANTHER" id="PTHR43640:SF1">
    <property type="entry name" value="THIOREDOXIN-DEPENDENT PEROXIREDOXIN"/>
    <property type="match status" value="1"/>
</dbReference>
<dbReference type="InterPro" id="IPR047262">
    <property type="entry name" value="PRX-like1"/>
</dbReference>
<proteinExistence type="predicted"/>
<dbReference type="KEGG" id="alus:STSP2_01607"/>
<dbReference type="Pfam" id="PF00578">
    <property type="entry name" value="AhpC-TSA"/>
    <property type="match status" value="1"/>
</dbReference>
<dbReference type="Proteomes" id="UP000189674">
    <property type="component" value="Chromosome"/>
</dbReference>
<dbReference type="InterPro" id="IPR000866">
    <property type="entry name" value="AhpC/TSA"/>
</dbReference>
<reference evidence="4" key="1">
    <citation type="submission" date="2017-02" db="EMBL/GenBank/DDBJ databases">
        <title>Comparative genomics and description of representatives of a novel lineage of planctomycetes thriving in anoxic sediments.</title>
        <authorList>
            <person name="Spring S."/>
            <person name="Bunk B."/>
            <person name="Sproer C."/>
        </authorList>
    </citation>
    <scope>NUCLEOTIDE SEQUENCE [LARGE SCALE GENOMIC DNA]</scope>
    <source>
        <strain evidence="4">ST-NAGAB-D1</strain>
    </source>
</reference>
<dbReference type="RefSeq" id="WP_146661445.1">
    <property type="nucleotide sequence ID" value="NZ_CP019791.1"/>
</dbReference>
<accession>A0A1U9NKH8</accession>
<evidence type="ECO:0000313" key="4">
    <source>
        <dbReference type="Proteomes" id="UP000189674"/>
    </source>
</evidence>
<dbReference type="AlphaFoldDB" id="A0A1U9NKH8"/>
<evidence type="ECO:0000259" key="2">
    <source>
        <dbReference type="PROSITE" id="PS51352"/>
    </source>
</evidence>
<dbReference type="InterPro" id="IPR036249">
    <property type="entry name" value="Thioredoxin-like_sf"/>
</dbReference>
<dbReference type="InterPro" id="IPR013766">
    <property type="entry name" value="Thioredoxin_domain"/>
</dbReference>